<dbReference type="Gene3D" id="3.20.20.140">
    <property type="entry name" value="Metal-dependent hydrolases"/>
    <property type="match status" value="1"/>
</dbReference>
<dbReference type="InterPro" id="IPR011059">
    <property type="entry name" value="Metal-dep_hydrolase_composite"/>
</dbReference>
<feature type="chain" id="PRO_5020278496" evidence="1">
    <location>
        <begin position="21"/>
        <end position="470"/>
    </location>
</feature>
<accession>A0A4R6TRP9</accession>
<proteinExistence type="predicted"/>
<dbReference type="RefSeq" id="WP_133643014.1">
    <property type="nucleotide sequence ID" value="NZ_SNYI01000001.1"/>
</dbReference>
<sequence>MKIKFTIIALILLLANFSCNTETKTVKTADLILLNATVVQVDSATTIPKQFVAINGRNILEVGSMEDAGDWKAKETRDLGDAFIMPGLWDNHVHFRGGDSLLQENKDLLPLFLAYGITTVRDAGGDITPQVLEWQQDITQGELPGPRIFTSGPKLDGDQPAWPGSIKVTDATEVGLALDSLKLIGADYVKMYDGNLSPDNYYEIIRQAEDRGMKTTGHMPLQADLLEAVEFGLDGTEHLYYVLKSCSPAADSISKKHPGYGMIGALVDTYDTILAKKVFRQLAEKEVYVTPTNYIGHILATVLDTDHSKDSLLNYIGPGIRKTYEGRVKSAERARASGNSMRSKTEGQFMSMIKPMQQAGVPLLAGSDSGAFNSYVYPGESLWGELQFMVRAGLSPAEALATSVINGPRFFDVTTAYGSVAGGKRADLLILEKNPLEDISHLQSMTMVIAGGTVFDKEQLGELLKSVKNN</sequence>
<dbReference type="Proteomes" id="UP000295468">
    <property type="component" value="Unassembled WGS sequence"/>
</dbReference>
<dbReference type="Pfam" id="PF01979">
    <property type="entry name" value="Amidohydro_1"/>
    <property type="match status" value="1"/>
</dbReference>
<keyword evidence="4" id="KW-1185">Reference proteome</keyword>
<dbReference type="GO" id="GO:0016810">
    <property type="term" value="F:hydrolase activity, acting on carbon-nitrogen (but not peptide) bonds"/>
    <property type="evidence" value="ECO:0007669"/>
    <property type="project" value="InterPro"/>
</dbReference>
<dbReference type="OrthoDB" id="9815657at2"/>
<keyword evidence="1" id="KW-0732">Signal</keyword>
<dbReference type="PANTHER" id="PTHR43135:SF3">
    <property type="entry name" value="ALPHA-D-RIBOSE 1-METHYLPHOSPHONATE 5-TRIPHOSPHATE DIPHOSPHATASE"/>
    <property type="match status" value="1"/>
</dbReference>
<keyword evidence="3" id="KW-0378">Hydrolase</keyword>
<name>A0A4R6TRP9_9FLAO</name>
<dbReference type="SUPFAM" id="SSF51556">
    <property type="entry name" value="Metallo-dependent hydrolases"/>
    <property type="match status" value="1"/>
</dbReference>
<evidence type="ECO:0000259" key="2">
    <source>
        <dbReference type="Pfam" id="PF01979"/>
    </source>
</evidence>
<dbReference type="InterPro" id="IPR051781">
    <property type="entry name" value="Metallo-dep_Hydrolase"/>
</dbReference>
<evidence type="ECO:0000313" key="3">
    <source>
        <dbReference type="EMBL" id="TDQ32997.1"/>
    </source>
</evidence>
<dbReference type="InterPro" id="IPR006680">
    <property type="entry name" value="Amidohydro-rel"/>
</dbReference>
<reference evidence="3 4" key="1">
    <citation type="submission" date="2019-03" db="EMBL/GenBank/DDBJ databases">
        <title>Genomic Encyclopedia of Archaeal and Bacterial Type Strains, Phase II (KMG-II): from individual species to whole genera.</title>
        <authorList>
            <person name="Goeker M."/>
        </authorList>
    </citation>
    <scope>NUCLEOTIDE SEQUENCE [LARGE SCALE GENOMIC DNA]</scope>
    <source>
        <strain evidence="3 4">DSM 18435</strain>
    </source>
</reference>
<dbReference type="SUPFAM" id="SSF51338">
    <property type="entry name" value="Composite domain of metallo-dependent hydrolases"/>
    <property type="match status" value="1"/>
</dbReference>
<evidence type="ECO:0000313" key="4">
    <source>
        <dbReference type="Proteomes" id="UP000295468"/>
    </source>
</evidence>
<comment type="caution">
    <text evidence="3">The sequence shown here is derived from an EMBL/GenBank/DDBJ whole genome shotgun (WGS) entry which is preliminary data.</text>
</comment>
<feature type="signal peptide" evidence="1">
    <location>
        <begin position="1"/>
        <end position="20"/>
    </location>
</feature>
<evidence type="ECO:0000256" key="1">
    <source>
        <dbReference type="SAM" id="SignalP"/>
    </source>
</evidence>
<protein>
    <submittedName>
        <fullName evidence="3">Amidohydrolase family protein</fullName>
    </submittedName>
</protein>
<gene>
    <name evidence="3" type="ORF">CLV82_0835</name>
</gene>
<feature type="domain" description="Amidohydrolase-related" evidence="2">
    <location>
        <begin position="83"/>
        <end position="453"/>
    </location>
</feature>
<dbReference type="Gene3D" id="2.30.40.10">
    <property type="entry name" value="Urease, subunit C, domain 1"/>
    <property type="match status" value="1"/>
</dbReference>
<dbReference type="PANTHER" id="PTHR43135">
    <property type="entry name" value="ALPHA-D-RIBOSE 1-METHYLPHOSPHONATE 5-TRIPHOSPHATE DIPHOSPHATASE"/>
    <property type="match status" value="1"/>
</dbReference>
<dbReference type="InterPro" id="IPR032466">
    <property type="entry name" value="Metal_Hydrolase"/>
</dbReference>
<dbReference type="EMBL" id="SNYI01000001">
    <property type="protein sequence ID" value="TDQ32997.1"/>
    <property type="molecule type" value="Genomic_DNA"/>
</dbReference>
<organism evidence="3 4">
    <name type="scientific">Zeaxanthinibacter enoshimensis</name>
    <dbReference type="NCBI Taxonomy" id="392009"/>
    <lineage>
        <taxon>Bacteria</taxon>
        <taxon>Pseudomonadati</taxon>
        <taxon>Bacteroidota</taxon>
        <taxon>Flavobacteriia</taxon>
        <taxon>Flavobacteriales</taxon>
        <taxon>Flavobacteriaceae</taxon>
        <taxon>Zeaxanthinibacter</taxon>
    </lineage>
</organism>
<dbReference type="AlphaFoldDB" id="A0A4R6TRP9"/>